<sequence length="65" mass="7408">CAIEKAFAAAHHRKTQWSASEKSSGSSIYPWLARATLNSKAQQELYARQNKAEKFLTLEKKQTRI</sequence>
<proteinExistence type="predicted"/>
<feature type="non-terminal residue" evidence="1">
    <location>
        <position position="1"/>
    </location>
</feature>
<organism evidence="1">
    <name type="scientific">Tanacetum cinerariifolium</name>
    <name type="common">Dalmatian daisy</name>
    <name type="synonym">Chrysanthemum cinerariifolium</name>
    <dbReference type="NCBI Taxonomy" id="118510"/>
    <lineage>
        <taxon>Eukaryota</taxon>
        <taxon>Viridiplantae</taxon>
        <taxon>Streptophyta</taxon>
        <taxon>Embryophyta</taxon>
        <taxon>Tracheophyta</taxon>
        <taxon>Spermatophyta</taxon>
        <taxon>Magnoliopsida</taxon>
        <taxon>eudicotyledons</taxon>
        <taxon>Gunneridae</taxon>
        <taxon>Pentapetalae</taxon>
        <taxon>asterids</taxon>
        <taxon>campanulids</taxon>
        <taxon>Asterales</taxon>
        <taxon>Asteraceae</taxon>
        <taxon>Asteroideae</taxon>
        <taxon>Anthemideae</taxon>
        <taxon>Anthemidinae</taxon>
        <taxon>Tanacetum</taxon>
    </lineage>
</organism>
<evidence type="ECO:0000313" key="1">
    <source>
        <dbReference type="EMBL" id="GFA17702.1"/>
    </source>
</evidence>
<dbReference type="EMBL" id="BKCJ010380910">
    <property type="protein sequence ID" value="GFA17702.1"/>
    <property type="molecule type" value="Genomic_DNA"/>
</dbReference>
<protein>
    <submittedName>
        <fullName evidence="1">XH/XS domain-containing protein</fullName>
    </submittedName>
</protein>
<accession>A0A699J7H0</accession>
<name>A0A699J7H0_TANCI</name>
<dbReference type="AlphaFoldDB" id="A0A699J7H0"/>
<gene>
    <name evidence="1" type="ORF">Tci_589674</name>
</gene>
<comment type="caution">
    <text evidence="1">The sequence shown here is derived from an EMBL/GenBank/DDBJ whole genome shotgun (WGS) entry which is preliminary data.</text>
</comment>
<reference evidence="1" key="1">
    <citation type="journal article" date="2019" name="Sci. Rep.">
        <title>Draft genome of Tanacetum cinerariifolium, the natural source of mosquito coil.</title>
        <authorList>
            <person name="Yamashiro T."/>
            <person name="Shiraishi A."/>
            <person name="Satake H."/>
            <person name="Nakayama K."/>
        </authorList>
    </citation>
    <scope>NUCLEOTIDE SEQUENCE</scope>
</reference>